<keyword evidence="3" id="KW-1185">Reference proteome</keyword>
<dbReference type="Proteomes" id="UP000278327">
    <property type="component" value="Unassembled WGS sequence"/>
</dbReference>
<proteinExistence type="predicted"/>
<name>A0A3N0AYU9_9ACTN</name>
<dbReference type="RefSeq" id="WP_016309842.1">
    <property type="nucleotide sequence ID" value="NZ_JAMTCE010000001.1"/>
</dbReference>
<feature type="compositionally biased region" description="Polar residues" evidence="1">
    <location>
        <begin position="1"/>
        <end position="14"/>
    </location>
</feature>
<organism evidence="2 3">
    <name type="scientific">Adlercreutzia equolifaciens subsp. celatus DSM 18785</name>
    <dbReference type="NCBI Taxonomy" id="1121021"/>
    <lineage>
        <taxon>Bacteria</taxon>
        <taxon>Bacillati</taxon>
        <taxon>Actinomycetota</taxon>
        <taxon>Coriobacteriia</taxon>
        <taxon>Eggerthellales</taxon>
        <taxon>Eggerthellaceae</taxon>
        <taxon>Adlercreutzia</taxon>
    </lineage>
</organism>
<dbReference type="EMBL" id="QICA01000001">
    <property type="protein sequence ID" value="RNL40033.1"/>
    <property type="molecule type" value="Genomic_DNA"/>
</dbReference>
<accession>A0A3N0AYU9</accession>
<sequence>MIEPTSASCQTPTLGQCAPRMTPDGTNAAPSLVERYTPDDGYDYPIFVDGVIDVQNIAGKNDFGCFSVKLVGAIRDTGERFSNYASTPTRVNVFKHGDPNPIDPSLVDGKKWNGSALVFPYTTNSGKQAWRFEALSFDLDAGPIIERVPQSHATNPFMAV</sequence>
<dbReference type="GeneID" id="82191098"/>
<feature type="region of interest" description="Disordered" evidence="1">
    <location>
        <begin position="1"/>
        <end position="29"/>
    </location>
</feature>
<reference evidence="2 3" key="1">
    <citation type="journal article" date="2019" name="Microbiol. Resour. Announc.">
        <title>Draft Genome Sequences of Type Strains of Gordonibacter faecihominis, Paraeggerthella hongkongensis, Parvibacter caecicola,Slackia equolifaciens, Slackia faecicanis, and Slackia isoflavoniconvertens.</title>
        <authorList>
            <person name="Danylec N."/>
            <person name="Stoll D.A."/>
            <person name="Dotsch A."/>
            <person name="Huch M."/>
        </authorList>
    </citation>
    <scope>NUCLEOTIDE SEQUENCE [LARGE SCALE GENOMIC DNA]</scope>
    <source>
        <strain evidence="2 3">DSM 18785</strain>
    </source>
</reference>
<gene>
    <name evidence="2" type="ORF">DMP10_00270</name>
</gene>
<evidence type="ECO:0000313" key="3">
    <source>
        <dbReference type="Proteomes" id="UP000278327"/>
    </source>
</evidence>
<protein>
    <submittedName>
        <fullName evidence="2">Uncharacterized protein</fullName>
    </submittedName>
</protein>
<evidence type="ECO:0000256" key="1">
    <source>
        <dbReference type="SAM" id="MobiDB-lite"/>
    </source>
</evidence>
<dbReference type="AlphaFoldDB" id="A0A3N0AYU9"/>
<comment type="caution">
    <text evidence="2">The sequence shown here is derived from an EMBL/GenBank/DDBJ whole genome shotgun (WGS) entry which is preliminary data.</text>
</comment>
<evidence type="ECO:0000313" key="2">
    <source>
        <dbReference type="EMBL" id="RNL40033.1"/>
    </source>
</evidence>